<accession>A0A7J8MTA6</accession>
<dbReference type="Proteomes" id="UP000593572">
    <property type="component" value="Unassembled WGS sequence"/>
</dbReference>
<keyword evidence="2" id="KW-1185">Reference proteome</keyword>
<name>A0A7J8MTA6_9ROSI</name>
<sequence>MAGLSIEDEKDEAMLLPIDSKL</sequence>
<comment type="caution">
    <text evidence="1">The sequence shown here is derived from an EMBL/GenBank/DDBJ whole genome shotgun (WGS) entry which is preliminary data.</text>
</comment>
<dbReference type="EMBL" id="JABEZX010000010">
    <property type="protein sequence ID" value="MBA0567948.1"/>
    <property type="molecule type" value="Genomic_DNA"/>
</dbReference>
<proteinExistence type="predicted"/>
<organism evidence="1 2">
    <name type="scientific">Gossypium lobatum</name>
    <dbReference type="NCBI Taxonomy" id="34289"/>
    <lineage>
        <taxon>Eukaryota</taxon>
        <taxon>Viridiplantae</taxon>
        <taxon>Streptophyta</taxon>
        <taxon>Embryophyta</taxon>
        <taxon>Tracheophyta</taxon>
        <taxon>Spermatophyta</taxon>
        <taxon>Magnoliopsida</taxon>
        <taxon>eudicotyledons</taxon>
        <taxon>Gunneridae</taxon>
        <taxon>Pentapetalae</taxon>
        <taxon>rosids</taxon>
        <taxon>malvids</taxon>
        <taxon>Malvales</taxon>
        <taxon>Malvaceae</taxon>
        <taxon>Malvoideae</taxon>
        <taxon>Gossypium</taxon>
    </lineage>
</organism>
<evidence type="ECO:0000313" key="2">
    <source>
        <dbReference type="Proteomes" id="UP000593572"/>
    </source>
</evidence>
<gene>
    <name evidence="1" type="ORF">Golob_005476</name>
</gene>
<evidence type="ECO:0000313" key="1">
    <source>
        <dbReference type="EMBL" id="MBA0567948.1"/>
    </source>
</evidence>
<dbReference type="AlphaFoldDB" id="A0A7J8MTA6"/>
<protein>
    <submittedName>
        <fullName evidence="1">Uncharacterized protein</fullName>
    </submittedName>
</protein>
<reference evidence="1 2" key="1">
    <citation type="journal article" date="2019" name="Genome Biol. Evol.">
        <title>Insights into the evolution of the New World diploid cottons (Gossypium, subgenus Houzingenia) based on genome sequencing.</title>
        <authorList>
            <person name="Grover C.E."/>
            <person name="Arick M.A. 2nd"/>
            <person name="Thrash A."/>
            <person name="Conover J.L."/>
            <person name="Sanders W.S."/>
            <person name="Peterson D.G."/>
            <person name="Frelichowski J.E."/>
            <person name="Scheffler J.A."/>
            <person name="Scheffler B.E."/>
            <person name="Wendel J.F."/>
        </authorList>
    </citation>
    <scope>NUCLEOTIDE SEQUENCE [LARGE SCALE GENOMIC DNA]</scope>
    <source>
        <strain evidence="1">157</strain>
        <tissue evidence="1">Leaf</tissue>
    </source>
</reference>